<comment type="caution">
    <text evidence="2">The sequence shown here is derived from an EMBL/GenBank/DDBJ whole genome shotgun (WGS) entry which is preliminary data.</text>
</comment>
<protein>
    <submittedName>
        <fullName evidence="2">Uncharacterized protein</fullName>
    </submittedName>
</protein>
<dbReference type="Proteomes" id="UP000013101">
    <property type="component" value="Unassembled WGS sequence"/>
</dbReference>
<dbReference type="AlphaFoldDB" id="N8VEJ2"/>
<evidence type="ECO:0000256" key="1">
    <source>
        <dbReference type="SAM" id="Phobius"/>
    </source>
</evidence>
<dbReference type="EMBL" id="APRS01000016">
    <property type="protein sequence ID" value="ENX06942.1"/>
    <property type="molecule type" value="Genomic_DNA"/>
</dbReference>
<feature type="transmembrane region" description="Helical" evidence="1">
    <location>
        <begin position="176"/>
        <end position="193"/>
    </location>
</feature>
<dbReference type="PATRIC" id="fig|1217710.3.peg.2553"/>
<dbReference type="Proteomes" id="UP000013070">
    <property type="component" value="Unassembled WGS sequence"/>
</dbReference>
<dbReference type="STRING" id="70346.F897_02824"/>
<feature type="transmembrane region" description="Helical" evidence="1">
    <location>
        <begin position="132"/>
        <end position="149"/>
    </location>
</feature>
<gene>
    <name evidence="3" type="ORF">F897_02824</name>
    <name evidence="2" type="ORF">F969_02675</name>
</gene>
<dbReference type="eggNOG" id="ENOG503045U">
    <property type="taxonomic scope" value="Bacteria"/>
</dbReference>
<evidence type="ECO:0000313" key="3">
    <source>
        <dbReference type="EMBL" id="ENX06942.1"/>
    </source>
</evidence>
<accession>N8VEJ2</accession>
<keyword evidence="1" id="KW-0472">Membrane</keyword>
<proteinExistence type="predicted"/>
<reference evidence="2 4" key="2">
    <citation type="submission" date="2013-02" db="EMBL/GenBank/DDBJ databases">
        <title>The Genome Sequence of Acinetobacter sp. NIPH 899.</title>
        <authorList>
            <consortium name="The Broad Institute Genome Sequencing Platform"/>
            <consortium name="The Broad Institute Genome Sequencing Center for Infectious Disease"/>
            <person name="Cerqueira G."/>
            <person name="Feldgarden M."/>
            <person name="Courvalin P."/>
            <person name="Perichon B."/>
            <person name="Grillot-Courvalin C."/>
            <person name="Clermont D."/>
            <person name="Rocha E."/>
            <person name="Yoon E.-J."/>
            <person name="Nemec A."/>
            <person name="Walker B."/>
            <person name="Young S.K."/>
            <person name="Zeng Q."/>
            <person name="Gargeya S."/>
            <person name="Fitzgerald M."/>
            <person name="Haas B."/>
            <person name="Abouelleil A."/>
            <person name="Alvarado L."/>
            <person name="Arachchi H.M."/>
            <person name="Berlin A.M."/>
            <person name="Chapman S.B."/>
            <person name="Dewar J."/>
            <person name="Goldberg J."/>
            <person name="Griggs A."/>
            <person name="Gujja S."/>
            <person name="Hansen M."/>
            <person name="Howarth C."/>
            <person name="Imamovic A."/>
            <person name="Larimer J."/>
            <person name="McCowan C."/>
            <person name="Murphy C."/>
            <person name="Neiman D."/>
            <person name="Pearson M."/>
            <person name="Priest M."/>
            <person name="Roberts A."/>
            <person name="Saif S."/>
            <person name="Shea T."/>
            <person name="Sisk P."/>
            <person name="Sykes S."/>
            <person name="Wortman J."/>
            <person name="Nusbaum C."/>
            <person name="Birren B."/>
        </authorList>
    </citation>
    <scope>NUCLEOTIDE SEQUENCE [LARGE SCALE GENOMIC DNA]</scope>
    <source>
        <strain evidence="2 4">NIPH 899</strain>
    </source>
</reference>
<dbReference type="PATRIC" id="fig|1217693.3.peg.2732"/>
<dbReference type="HOGENOM" id="CLU_111009_0_0_6"/>
<accession>N9NW82</accession>
<evidence type="ECO:0000313" key="5">
    <source>
        <dbReference type="Proteomes" id="UP000013101"/>
    </source>
</evidence>
<evidence type="ECO:0000313" key="4">
    <source>
        <dbReference type="Proteomes" id="UP000013070"/>
    </source>
</evidence>
<dbReference type="EMBL" id="APPE01000066">
    <property type="protein sequence ID" value="ENU98376.1"/>
    <property type="molecule type" value="Genomic_DNA"/>
</dbReference>
<keyword evidence="4" id="KW-1185">Reference proteome</keyword>
<keyword evidence="1" id="KW-1133">Transmembrane helix</keyword>
<sequence>MKFDFQLPVSILVMMICCLIFPFLPSLHLPLLGGMTVTAVESIQALMLFGFAVFSFFYIRPFELSKGQKQFWLWSVAWWIMLFGRSTSWGRDYFPEVPKIYFRGISVLVIAPVVFMLFLAPLRQEIAYKFKHVSLPIWALILAFIGLLMSDGIEHNRFFIHFIFTDFIYKDLMEELYEFPLIIGLFLVAYPLMKQDCTVTKSTSQVIAEDDLSDIDSKLHI</sequence>
<feature type="transmembrane region" description="Helical" evidence="1">
    <location>
        <begin position="7"/>
        <end position="27"/>
    </location>
</feature>
<feature type="transmembrane region" description="Helical" evidence="1">
    <location>
        <begin position="71"/>
        <end position="88"/>
    </location>
</feature>
<name>N8VEJ2_9GAMM</name>
<feature type="transmembrane region" description="Helical" evidence="1">
    <location>
        <begin position="100"/>
        <end position="120"/>
    </location>
</feature>
<evidence type="ECO:0000313" key="2">
    <source>
        <dbReference type="EMBL" id="ENU98376.1"/>
    </source>
</evidence>
<feature type="transmembrane region" description="Helical" evidence="1">
    <location>
        <begin position="39"/>
        <end position="59"/>
    </location>
</feature>
<dbReference type="RefSeq" id="WP_004784669.1">
    <property type="nucleotide sequence ID" value="NZ_CP083658.1"/>
</dbReference>
<dbReference type="OrthoDB" id="8613692at2"/>
<organism evidence="2 4">
    <name type="scientific">Acinetobacter variabilis</name>
    <dbReference type="NCBI Taxonomy" id="70346"/>
    <lineage>
        <taxon>Bacteria</taxon>
        <taxon>Pseudomonadati</taxon>
        <taxon>Pseudomonadota</taxon>
        <taxon>Gammaproteobacteria</taxon>
        <taxon>Moraxellales</taxon>
        <taxon>Moraxellaceae</taxon>
        <taxon>Acinetobacter</taxon>
    </lineage>
</organism>
<reference evidence="3 5" key="1">
    <citation type="submission" date="2013-02" db="EMBL/GenBank/DDBJ databases">
        <title>The Genome Sequence of Acinetobacter sp. NIPH 2171.</title>
        <authorList>
            <consortium name="The Broad Institute Genome Sequencing Platform"/>
            <consortium name="The Broad Institute Genome Sequencing Center for Infectious Disease"/>
            <person name="Cerqueira G."/>
            <person name="Feldgarden M."/>
            <person name="Courvalin P."/>
            <person name="Perichon B."/>
            <person name="Grillot-Courvalin C."/>
            <person name="Clermont D."/>
            <person name="Rocha E."/>
            <person name="Yoon E.-J."/>
            <person name="Nemec A."/>
            <person name="Walker B."/>
            <person name="Young S.K."/>
            <person name="Zeng Q."/>
            <person name="Gargeya S."/>
            <person name="Fitzgerald M."/>
            <person name="Haas B."/>
            <person name="Abouelleil A."/>
            <person name="Alvarado L."/>
            <person name="Arachchi H.M."/>
            <person name="Berlin A.M."/>
            <person name="Chapman S.B."/>
            <person name="Dewar J."/>
            <person name="Goldberg J."/>
            <person name="Griggs A."/>
            <person name="Gujja S."/>
            <person name="Hansen M."/>
            <person name="Howarth C."/>
            <person name="Imamovic A."/>
            <person name="Larimer J."/>
            <person name="McCowan C."/>
            <person name="Murphy C."/>
            <person name="Neiman D."/>
            <person name="Pearson M."/>
            <person name="Priest M."/>
            <person name="Roberts A."/>
            <person name="Saif S."/>
            <person name="Shea T."/>
            <person name="Sisk P."/>
            <person name="Sykes S."/>
            <person name="Wortman J."/>
            <person name="Nusbaum C."/>
            <person name="Birren B."/>
        </authorList>
    </citation>
    <scope>NUCLEOTIDE SEQUENCE [LARGE SCALE GENOMIC DNA]</scope>
    <source>
        <strain evidence="3 5">NIPH 2171</strain>
    </source>
</reference>
<keyword evidence="1" id="KW-0812">Transmembrane</keyword>